<keyword evidence="2" id="KW-1185">Reference proteome</keyword>
<dbReference type="AlphaFoldDB" id="A0A2K8SVZ3"/>
<reference evidence="1 2" key="1">
    <citation type="submission" date="2017-11" db="EMBL/GenBank/DDBJ databases">
        <title>Complete genome of a free-living desiccation-tolerant cyanobacterium and its photosynthetic adaptation to extreme terrestrial habitat.</title>
        <authorList>
            <person name="Shang J."/>
        </authorList>
    </citation>
    <scope>NUCLEOTIDE SEQUENCE [LARGE SCALE GENOMIC DNA]</scope>
    <source>
        <strain evidence="1 2">CCNUN1</strain>
    </source>
</reference>
<dbReference type="KEGG" id="nfl:COO91_05514"/>
<dbReference type="Proteomes" id="UP000232003">
    <property type="component" value="Chromosome"/>
</dbReference>
<gene>
    <name evidence="1" type="ORF">COO91_05514</name>
</gene>
<name>A0A2K8SVZ3_9NOSO</name>
<dbReference type="EMBL" id="CP024785">
    <property type="protein sequence ID" value="AUB39520.1"/>
    <property type="molecule type" value="Genomic_DNA"/>
</dbReference>
<accession>A0A2K8SVZ3</accession>
<evidence type="ECO:0000313" key="1">
    <source>
        <dbReference type="EMBL" id="AUB39520.1"/>
    </source>
</evidence>
<organism evidence="1 2">
    <name type="scientific">Nostoc flagelliforme CCNUN1</name>
    <dbReference type="NCBI Taxonomy" id="2038116"/>
    <lineage>
        <taxon>Bacteria</taxon>
        <taxon>Bacillati</taxon>
        <taxon>Cyanobacteriota</taxon>
        <taxon>Cyanophyceae</taxon>
        <taxon>Nostocales</taxon>
        <taxon>Nostocaceae</taxon>
        <taxon>Nostoc</taxon>
    </lineage>
</organism>
<proteinExistence type="predicted"/>
<evidence type="ECO:0000313" key="2">
    <source>
        <dbReference type="Proteomes" id="UP000232003"/>
    </source>
</evidence>
<protein>
    <submittedName>
        <fullName evidence="1">Uncharacterized protein</fullName>
    </submittedName>
</protein>
<sequence length="40" mass="4272">MHGFNSVSTRLQFAYTATTEGDKYGYSATIDGDKCGYSAG</sequence>